<proteinExistence type="predicted"/>
<evidence type="ECO:0000256" key="3">
    <source>
        <dbReference type="ARBA" id="ARBA00022989"/>
    </source>
</evidence>
<feature type="transmembrane region" description="Helical" evidence="5">
    <location>
        <begin position="126"/>
        <end position="146"/>
    </location>
</feature>
<sequence length="213" mass="22237">MHSSMVPETPIEGGLLGRVQFWFACLFTAGWALVAAGGLVHQFAAGALPCPLCVVQRMCMLLAAAGAAYIVRTALMDGAVSGRDYMTGWGLALTALAAGSFASWRQAVLPGGRADGAAVLGLHPPVWAALLFQASAAAVGIVLALAHATADRSVPAAGPGRYRTAGAAALWLLVLVTAVSLAAVFLQEGFHWFLPDAPRRYEFFHDVLPGRLR</sequence>
<keyword evidence="4 5" id="KW-0472">Membrane</keyword>
<dbReference type="SUPFAM" id="SSF158442">
    <property type="entry name" value="DsbB-like"/>
    <property type="match status" value="1"/>
</dbReference>
<dbReference type="InterPro" id="IPR023380">
    <property type="entry name" value="DsbB-like_sf"/>
</dbReference>
<protein>
    <submittedName>
        <fullName evidence="6">Disulfide bond formation protein B</fullName>
    </submittedName>
</protein>
<comment type="caution">
    <text evidence="6">The sequence shown here is derived from an EMBL/GenBank/DDBJ whole genome shotgun (WGS) entry which is preliminary data.</text>
</comment>
<feature type="transmembrane region" description="Helical" evidence="5">
    <location>
        <begin position="87"/>
        <end position="106"/>
    </location>
</feature>
<evidence type="ECO:0000256" key="2">
    <source>
        <dbReference type="ARBA" id="ARBA00022692"/>
    </source>
</evidence>
<dbReference type="RefSeq" id="WP_402378378.1">
    <property type="nucleotide sequence ID" value="NZ_JBIUYY010000002.1"/>
</dbReference>
<feature type="transmembrane region" description="Helical" evidence="5">
    <location>
        <begin position="167"/>
        <end position="186"/>
    </location>
</feature>
<comment type="subcellular location">
    <subcellularLocation>
        <location evidence="1">Membrane</location>
        <topology evidence="1">Multi-pass membrane protein</topology>
    </subcellularLocation>
</comment>
<evidence type="ECO:0000313" key="6">
    <source>
        <dbReference type="EMBL" id="MFJ2820846.1"/>
    </source>
</evidence>
<reference evidence="6 7" key="1">
    <citation type="submission" date="2024-10" db="EMBL/GenBank/DDBJ databases">
        <title>The Natural Products Discovery Center: Release of the First 8490 Sequenced Strains for Exploring Actinobacteria Biosynthetic Diversity.</title>
        <authorList>
            <person name="Kalkreuter E."/>
            <person name="Kautsar S.A."/>
            <person name="Yang D."/>
            <person name="Bader C.D."/>
            <person name="Teijaro C.N."/>
            <person name="Fluegel L."/>
            <person name="Davis C.M."/>
            <person name="Simpson J.R."/>
            <person name="Lauterbach L."/>
            <person name="Steele A.D."/>
            <person name="Gui C."/>
            <person name="Meng S."/>
            <person name="Li G."/>
            <person name="Viehrig K."/>
            <person name="Ye F."/>
            <person name="Su P."/>
            <person name="Kiefer A.F."/>
            <person name="Nichols A."/>
            <person name="Cepeda A.J."/>
            <person name="Yan W."/>
            <person name="Fan B."/>
            <person name="Jiang Y."/>
            <person name="Adhikari A."/>
            <person name="Zheng C.-J."/>
            <person name="Schuster L."/>
            <person name="Cowan T.M."/>
            <person name="Smanski M.J."/>
            <person name="Chevrette M.G."/>
            <person name="De Carvalho L.P.S."/>
            <person name="Shen B."/>
        </authorList>
    </citation>
    <scope>NUCLEOTIDE SEQUENCE [LARGE SCALE GENOMIC DNA]</scope>
    <source>
        <strain evidence="6 7">NPDC087220</strain>
    </source>
</reference>
<feature type="transmembrane region" description="Helical" evidence="5">
    <location>
        <begin position="55"/>
        <end position="75"/>
    </location>
</feature>
<evidence type="ECO:0000256" key="4">
    <source>
        <dbReference type="ARBA" id="ARBA00023136"/>
    </source>
</evidence>
<dbReference type="InterPro" id="IPR003752">
    <property type="entry name" value="DiS_bond_form_DsbB/BdbC"/>
</dbReference>
<dbReference type="Proteomes" id="UP001617351">
    <property type="component" value="Unassembled WGS sequence"/>
</dbReference>
<dbReference type="EMBL" id="JBIUYY010000002">
    <property type="protein sequence ID" value="MFJ2820846.1"/>
    <property type="molecule type" value="Genomic_DNA"/>
</dbReference>
<accession>A0ABW8EC80</accession>
<dbReference type="Gene3D" id="1.20.1550.10">
    <property type="entry name" value="DsbB-like"/>
    <property type="match status" value="1"/>
</dbReference>
<feature type="transmembrane region" description="Helical" evidence="5">
    <location>
        <begin position="21"/>
        <end position="43"/>
    </location>
</feature>
<name>A0ABW8EC80_STRT5</name>
<gene>
    <name evidence="6" type="ORF">ACIO7M_06995</name>
</gene>
<keyword evidence="3 5" id="KW-1133">Transmembrane helix</keyword>
<dbReference type="Pfam" id="PF02600">
    <property type="entry name" value="DsbB"/>
    <property type="match status" value="1"/>
</dbReference>
<evidence type="ECO:0000256" key="5">
    <source>
        <dbReference type="SAM" id="Phobius"/>
    </source>
</evidence>
<organism evidence="6 7">
    <name type="scientific">Streptomyces toxytricini</name>
    <name type="common">Actinomyces toxytricini</name>
    <dbReference type="NCBI Taxonomy" id="67369"/>
    <lineage>
        <taxon>Bacteria</taxon>
        <taxon>Bacillati</taxon>
        <taxon>Actinomycetota</taxon>
        <taxon>Actinomycetes</taxon>
        <taxon>Kitasatosporales</taxon>
        <taxon>Streptomycetaceae</taxon>
        <taxon>Streptomyces</taxon>
    </lineage>
</organism>
<evidence type="ECO:0000313" key="7">
    <source>
        <dbReference type="Proteomes" id="UP001617351"/>
    </source>
</evidence>
<keyword evidence="2 5" id="KW-0812">Transmembrane</keyword>
<evidence type="ECO:0000256" key="1">
    <source>
        <dbReference type="ARBA" id="ARBA00004141"/>
    </source>
</evidence>
<keyword evidence="7" id="KW-1185">Reference proteome</keyword>